<keyword evidence="1" id="KW-0378">Hydrolase</keyword>
<sequence>MAVSAGGTAFDLSGPEGAPVVALIHGLGLSRQSTWGAIAPALAEHYRVLSYDLCGHGQSALPPNGSSLTVLSEQLITLMDELGIGQAALVGFSLGGMINRRCAMDHAARVSALVVLNSPHERGLALQQQVEAAARDAGAGGPEATIDAALARWFTPDFHLDHPEAVAEIRRVVLANDPANYALHRRVLAEGVTELIRPNVAISHPTLVMTSEHDTGSTPDMARTIASEISGAETIIVPGLKHLGLIERPEAFTAPILDFLAARLN</sequence>
<organism evidence="3 4">
    <name type="scientific">Roseovarius marisflavi</name>
    <dbReference type="NCBI Taxonomy" id="1054996"/>
    <lineage>
        <taxon>Bacteria</taxon>
        <taxon>Pseudomonadati</taxon>
        <taxon>Pseudomonadota</taxon>
        <taxon>Alphaproteobacteria</taxon>
        <taxon>Rhodobacterales</taxon>
        <taxon>Roseobacteraceae</taxon>
        <taxon>Roseovarius</taxon>
    </lineage>
</organism>
<dbReference type="AlphaFoldDB" id="A0A1M6VF70"/>
<evidence type="ECO:0000313" key="3">
    <source>
        <dbReference type="EMBL" id="SHK80004.1"/>
    </source>
</evidence>
<dbReference type="Proteomes" id="UP000184191">
    <property type="component" value="Unassembled WGS sequence"/>
</dbReference>
<feature type="domain" description="AB hydrolase-1" evidence="2">
    <location>
        <begin position="19"/>
        <end position="129"/>
    </location>
</feature>
<proteinExistence type="predicted"/>
<evidence type="ECO:0000256" key="1">
    <source>
        <dbReference type="ARBA" id="ARBA00022801"/>
    </source>
</evidence>
<dbReference type="STRING" id="1054996.SAMN05444414_101270"/>
<dbReference type="InterPro" id="IPR000073">
    <property type="entry name" value="AB_hydrolase_1"/>
</dbReference>
<reference evidence="4" key="1">
    <citation type="submission" date="2016-11" db="EMBL/GenBank/DDBJ databases">
        <authorList>
            <person name="Varghese N."/>
            <person name="Submissions S."/>
        </authorList>
    </citation>
    <scope>NUCLEOTIDE SEQUENCE [LARGE SCALE GENOMIC DNA]</scope>
    <source>
        <strain evidence="4">DSM 29327</strain>
    </source>
</reference>
<protein>
    <submittedName>
        <fullName evidence="3">3-oxoadipate enol-lactonase</fullName>
    </submittedName>
</protein>
<dbReference type="GO" id="GO:0016020">
    <property type="term" value="C:membrane"/>
    <property type="evidence" value="ECO:0007669"/>
    <property type="project" value="TreeGrafter"/>
</dbReference>
<dbReference type="EMBL" id="FRBN01000001">
    <property type="protein sequence ID" value="SHK80004.1"/>
    <property type="molecule type" value="Genomic_DNA"/>
</dbReference>
<dbReference type="PANTHER" id="PTHR43798">
    <property type="entry name" value="MONOACYLGLYCEROL LIPASE"/>
    <property type="match status" value="1"/>
</dbReference>
<dbReference type="RefSeq" id="WP_073194156.1">
    <property type="nucleotide sequence ID" value="NZ_FRBN01000001.1"/>
</dbReference>
<evidence type="ECO:0000313" key="4">
    <source>
        <dbReference type="Proteomes" id="UP000184191"/>
    </source>
</evidence>
<dbReference type="Gene3D" id="3.40.50.1820">
    <property type="entry name" value="alpha/beta hydrolase"/>
    <property type="match status" value="1"/>
</dbReference>
<accession>A0A1M6VF70</accession>
<dbReference type="InterPro" id="IPR029058">
    <property type="entry name" value="AB_hydrolase_fold"/>
</dbReference>
<keyword evidence="4" id="KW-1185">Reference proteome</keyword>
<dbReference type="Pfam" id="PF00561">
    <property type="entry name" value="Abhydrolase_1"/>
    <property type="match status" value="1"/>
</dbReference>
<dbReference type="GO" id="GO:0016787">
    <property type="term" value="F:hydrolase activity"/>
    <property type="evidence" value="ECO:0007669"/>
    <property type="project" value="UniProtKB-KW"/>
</dbReference>
<dbReference type="PANTHER" id="PTHR43798:SF31">
    <property type="entry name" value="AB HYDROLASE SUPERFAMILY PROTEIN YCLE"/>
    <property type="match status" value="1"/>
</dbReference>
<dbReference type="PRINTS" id="PR00111">
    <property type="entry name" value="ABHYDROLASE"/>
</dbReference>
<evidence type="ECO:0000259" key="2">
    <source>
        <dbReference type="Pfam" id="PF00561"/>
    </source>
</evidence>
<dbReference type="SUPFAM" id="SSF53474">
    <property type="entry name" value="alpha/beta-Hydrolases"/>
    <property type="match status" value="1"/>
</dbReference>
<name>A0A1M6VF70_9RHOB</name>
<gene>
    <name evidence="3" type="ORF">SAMN05444414_101270</name>
</gene>
<dbReference type="OrthoDB" id="9785847at2"/>
<dbReference type="InterPro" id="IPR050266">
    <property type="entry name" value="AB_hydrolase_sf"/>
</dbReference>